<dbReference type="AlphaFoldDB" id="A0A9P0C7P5"/>
<gene>
    <name evidence="3" type="ORF">DIATSA_LOCUS13781</name>
</gene>
<accession>A0A9P0C7P5</accession>
<evidence type="ECO:0000256" key="1">
    <source>
        <dbReference type="SAM" id="MobiDB-lite"/>
    </source>
</evidence>
<organism evidence="3 4">
    <name type="scientific">Diatraea saccharalis</name>
    <name type="common">sugarcane borer</name>
    <dbReference type="NCBI Taxonomy" id="40085"/>
    <lineage>
        <taxon>Eukaryota</taxon>
        <taxon>Metazoa</taxon>
        <taxon>Ecdysozoa</taxon>
        <taxon>Arthropoda</taxon>
        <taxon>Hexapoda</taxon>
        <taxon>Insecta</taxon>
        <taxon>Pterygota</taxon>
        <taxon>Neoptera</taxon>
        <taxon>Endopterygota</taxon>
        <taxon>Lepidoptera</taxon>
        <taxon>Glossata</taxon>
        <taxon>Ditrysia</taxon>
        <taxon>Pyraloidea</taxon>
        <taxon>Crambidae</taxon>
        <taxon>Crambinae</taxon>
        <taxon>Diatraea</taxon>
    </lineage>
</organism>
<evidence type="ECO:0000313" key="3">
    <source>
        <dbReference type="EMBL" id="CAH0766669.1"/>
    </source>
</evidence>
<feature type="signal peptide" evidence="2">
    <location>
        <begin position="1"/>
        <end position="29"/>
    </location>
</feature>
<protein>
    <submittedName>
        <fullName evidence="3">Uncharacterized protein</fullName>
    </submittedName>
</protein>
<name>A0A9P0C7P5_9NEOP</name>
<evidence type="ECO:0000256" key="2">
    <source>
        <dbReference type="SAM" id="SignalP"/>
    </source>
</evidence>
<dbReference type="OrthoDB" id="7462710at2759"/>
<keyword evidence="4" id="KW-1185">Reference proteome</keyword>
<feature type="chain" id="PRO_5040275985" evidence="2">
    <location>
        <begin position="30"/>
        <end position="203"/>
    </location>
</feature>
<evidence type="ECO:0000313" key="4">
    <source>
        <dbReference type="Proteomes" id="UP001153714"/>
    </source>
</evidence>
<reference evidence="3" key="2">
    <citation type="submission" date="2022-10" db="EMBL/GenBank/DDBJ databases">
        <authorList>
            <consortium name="ENA_rothamsted_submissions"/>
            <consortium name="culmorum"/>
            <person name="King R."/>
        </authorList>
    </citation>
    <scope>NUCLEOTIDE SEQUENCE</scope>
</reference>
<feature type="region of interest" description="Disordered" evidence="1">
    <location>
        <begin position="168"/>
        <end position="189"/>
    </location>
</feature>
<dbReference type="Proteomes" id="UP001153714">
    <property type="component" value="Chromosome 9"/>
</dbReference>
<keyword evidence="2" id="KW-0732">Signal</keyword>
<reference evidence="3" key="1">
    <citation type="submission" date="2021-12" db="EMBL/GenBank/DDBJ databases">
        <authorList>
            <person name="King R."/>
        </authorList>
    </citation>
    <scope>NUCLEOTIDE SEQUENCE</scope>
</reference>
<proteinExistence type="predicted"/>
<feature type="compositionally biased region" description="Pro residues" evidence="1">
    <location>
        <begin position="168"/>
        <end position="184"/>
    </location>
</feature>
<sequence>MGRSTQPARAIMNTSVVLLLCSVVGSTLGYYVQREAAYNTGPNDPYPIEVSPYQLQEQSQRLFWGNSGSNQVGGTGWWAMLTNKFPFLNSMFGRMELPSQYGVPNEPQTYYGVPNQPLSTQYGVPARIQAQFYKSVPYYQQQSNQFRPSARDVGLTDDAVIITPPQVPIQPAPAPAPVPVPSPGPAHGYQYNIPQQRLELPHK</sequence>
<dbReference type="EMBL" id="OU893340">
    <property type="protein sequence ID" value="CAH0766669.1"/>
    <property type="molecule type" value="Genomic_DNA"/>
</dbReference>